<name>A0ABP9BNH4_9SPHI</name>
<keyword evidence="5 7" id="KW-0378">Hydrolase</keyword>
<keyword evidence="9" id="KW-1185">Reference proteome</keyword>
<dbReference type="SUPFAM" id="SSF54211">
    <property type="entry name" value="Ribosomal protein S5 domain 2-like"/>
    <property type="match status" value="1"/>
</dbReference>
<comment type="catalytic activity">
    <reaction evidence="7">
        <text>Endonucleolytic cleavage of RNA, removing 5'-extranucleotides from tRNA precursor.</text>
        <dbReference type="EC" id="3.1.26.5"/>
    </reaction>
</comment>
<dbReference type="RefSeq" id="WP_345232446.1">
    <property type="nucleotide sequence ID" value="NZ_BAABIQ010000039.1"/>
</dbReference>
<dbReference type="Gene3D" id="3.30.230.10">
    <property type="match status" value="1"/>
</dbReference>
<evidence type="ECO:0000256" key="1">
    <source>
        <dbReference type="ARBA" id="ARBA00002663"/>
    </source>
</evidence>
<comment type="similarity">
    <text evidence="7">Belongs to the RnpA family.</text>
</comment>
<proteinExistence type="inferred from homology"/>
<evidence type="ECO:0000256" key="2">
    <source>
        <dbReference type="ARBA" id="ARBA00022694"/>
    </source>
</evidence>
<dbReference type="Proteomes" id="UP001501411">
    <property type="component" value="Unassembled WGS sequence"/>
</dbReference>
<sequence>MVRYTFKKEERLCNKRLLTSLFQSGSSFVLYPYRISFLKAQPLAFPAQVVISVPKRRFKRAVDRNLLKRRIREAYRMQKEGLLYAFLQTMQTEVLLSIHYIGTDIPAYKVLYKQLTKALEKLQHEYRKQYMETVD</sequence>
<keyword evidence="3 7" id="KW-0540">Nuclease</keyword>
<dbReference type="HAMAP" id="MF_00227">
    <property type="entry name" value="RNase_P"/>
    <property type="match status" value="1"/>
</dbReference>
<comment type="function">
    <text evidence="1 7">RNaseP catalyzes the removal of the 5'-leader sequence from pre-tRNA to produce the mature 5'-terminus. It can also cleave other RNA substrates such as 4.5S RNA. The protein component plays an auxiliary but essential role in vivo by binding to the 5'-leader sequence and broadening the substrate specificity of the ribozyme.</text>
</comment>
<dbReference type="InterPro" id="IPR020568">
    <property type="entry name" value="Ribosomal_Su5_D2-typ_SF"/>
</dbReference>
<dbReference type="EC" id="3.1.26.5" evidence="7"/>
<keyword evidence="2 7" id="KW-0819">tRNA processing</keyword>
<reference evidence="9" key="1">
    <citation type="journal article" date="2019" name="Int. J. Syst. Evol. Microbiol.">
        <title>The Global Catalogue of Microorganisms (GCM) 10K type strain sequencing project: providing services to taxonomists for standard genome sequencing and annotation.</title>
        <authorList>
            <consortium name="The Broad Institute Genomics Platform"/>
            <consortium name="The Broad Institute Genome Sequencing Center for Infectious Disease"/>
            <person name="Wu L."/>
            <person name="Ma J."/>
        </authorList>
    </citation>
    <scope>NUCLEOTIDE SEQUENCE [LARGE SCALE GENOMIC DNA]</scope>
    <source>
        <strain evidence="9">JCM 18200</strain>
    </source>
</reference>
<evidence type="ECO:0000256" key="4">
    <source>
        <dbReference type="ARBA" id="ARBA00022759"/>
    </source>
</evidence>
<comment type="caution">
    <text evidence="8">The sequence shown here is derived from an EMBL/GenBank/DDBJ whole genome shotgun (WGS) entry which is preliminary data.</text>
</comment>
<evidence type="ECO:0000256" key="7">
    <source>
        <dbReference type="HAMAP-Rule" id="MF_00227"/>
    </source>
</evidence>
<dbReference type="EMBL" id="BAABIQ010000039">
    <property type="protein sequence ID" value="GAA4797920.1"/>
    <property type="molecule type" value="Genomic_DNA"/>
</dbReference>
<evidence type="ECO:0000256" key="5">
    <source>
        <dbReference type="ARBA" id="ARBA00022801"/>
    </source>
</evidence>
<protein>
    <recommendedName>
        <fullName evidence="7">Ribonuclease P protein component</fullName>
        <shortName evidence="7">RNase P protein</shortName>
        <shortName evidence="7">RNaseP protein</shortName>
        <ecNumber evidence="7">3.1.26.5</ecNumber>
    </recommendedName>
    <alternativeName>
        <fullName evidence="7">Protein C5</fullName>
    </alternativeName>
</protein>
<evidence type="ECO:0000313" key="9">
    <source>
        <dbReference type="Proteomes" id="UP001501411"/>
    </source>
</evidence>
<keyword evidence="6 7" id="KW-0694">RNA-binding</keyword>
<evidence type="ECO:0000256" key="3">
    <source>
        <dbReference type="ARBA" id="ARBA00022722"/>
    </source>
</evidence>
<organism evidence="8 9">
    <name type="scientific">Olivibacter ginsenosidimutans</name>
    <dbReference type="NCBI Taxonomy" id="1176537"/>
    <lineage>
        <taxon>Bacteria</taxon>
        <taxon>Pseudomonadati</taxon>
        <taxon>Bacteroidota</taxon>
        <taxon>Sphingobacteriia</taxon>
        <taxon>Sphingobacteriales</taxon>
        <taxon>Sphingobacteriaceae</taxon>
        <taxon>Olivibacter</taxon>
    </lineage>
</organism>
<dbReference type="Pfam" id="PF00825">
    <property type="entry name" value="Ribonuclease_P"/>
    <property type="match status" value="1"/>
</dbReference>
<evidence type="ECO:0000256" key="6">
    <source>
        <dbReference type="ARBA" id="ARBA00022884"/>
    </source>
</evidence>
<dbReference type="InterPro" id="IPR014721">
    <property type="entry name" value="Ribsml_uS5_D2-typ_fold_subgr"/>
</dbReference>
<gene>
    <name evidence="7 8" type="primary">rnpA</name>
    <name evidence="8" type="ORF">GCM10023231_28190</name>
</gene>
<dbReference type="InterPro" id="IPR020539">
    <property type="entry name" value="RNase_P_CS"/>
</dbReference>
<comment type="subunit">
    <text evidence="7">Consists of a catalytic RNA component (M1 or rnpB) and a protein subunit.</text>
</comment>
<keyword evidence="4 7" id="KW-0255">Endonuclease</keyword>
<evidence type="ECO:0000313" key="8">
    <source>
        <dbReference type="EMBL" id="GAA4797920.1"/>
    </source>
</evidence>
<dbReference type="PROSITE" id="PS00648">
    <property type="entry name" value="RIBONUCLEASE_P"/>
    <property type="match status" value="1"/>
</dbReference>
<accession>A0ABP9BNH4</accession>
<dbReference type="InterPro" id="IPR000100">
    <property type="entry name" value="RNase_P"/>
</dbReference>